<reference evidence="2 3" key="1">
    <citation type="submission" date="2019-01" db="EMBL/GenBank/DDBJ databases">
        <title>Lacibacter sp. strain TTM-7.</title>
        <authorList>
            <person name="Chen W.-M."/>
        </authorList>
    </citation>
    <scope>NUCLEOTIDE SEQUENCE [LARGE SCALE GENOMIC DNA]</scope>
    <source>
        <strain evidence="2 3">TTM-7</strain>
    </source>
</reference>
<keyword evidence="1" id="KW-0812">Transmembrane</keyword>
<dbReference type="RefSeq" id="WP_129131888.1">
    <property type="nucleotide sequence ID" value="NZ_SDHW01000005.1"/>
</dbReference>
<keyword evidence="1" id="KW-0472">Membrane</keyword>
<feature type="transmembrane region" description="Helical" evidence="1">
    <location>
        <begin position="47"/>
        <end position="68"/>
    </location>
</feature>
<dbReference type="OrthoDB" id="9829272at2"/>
<gene>
    <name evidence="2" type="ORF">ESA94_15695</name>
</gene>
<dbReference type="EMBL" id="SDHW01000005">
    <property type="protein sequence ID" value="RXK58832.1"/>
    <property type="molecule type" value="Genomic_DNA"/>
</dbReference>
<keyword evidence="3" id="KW-1185">Reference proteome</keyword>
<sequence length="135" mass="15297">MQSSDSYQKMITALQNAKPAPADAVGLTNSIIEAIEKDKGNKQKSRIYYLFRNVTVSSAAMLAGVFLYQTFLVDEEQSHTKPGIAINAQAPEKPALIDRENLVQSLRAYINDQKTARDKFKRHMQDYTFNNINQR</sequence>
<proteinExistence type="predicted"/>
<accession>A0A4Q1CFN7</accession>
<evidence type="ECO:0000313" key="3">
    <source>
        <dbReference type="Proteomes" id="UP000290204"/>
    </source>
</evidence>
<protein>
    <submittedName>
        <fullName evidence="2">Uncharacterized protein</fullName>
    </submittedName>
</protein>
<organism evidence="2 3">
    <name type="scientific">Lacibacter luteus</name>
    <dbReference type="NCBI Taxonomy" id="2508719"/>
    <lineage>
        <taxon>Bacteria</taxon>
        <taxon>Pseudomonadati</taxon>
        <taxon>Bacteroidota</taxon>
        <taxon>Chitinophagia</taxon>
        <taxon>Chitinophagales</taxon>
        <taxon>Chitinophagaceae</taxon>
        <taxon>Lacibacter</taxon>
    </lineage>
</organism>
<keyword evidence="1" id="KW-1133">Transmembrane helix</keyword>
<dbReference type="Proteomes" id="UP000290204">
    <property type="component" value="Unassembled WGS sequence"/>
</dbReference>
<dbReference type="AlphaFoldDB" id="A0A4Q1CFN7"/>
<comment type="caution">
    <text evidence="2">The sequence shown here is derived from an EMBL/GenBank/DDBJ whole genome shotgun (WGS) entry which is preliminary data.</text>
</comment>
<evidence type="ECO:0000256" key="1">
    <source>
        <dbReference type="SAM" id="Phobius"/>
    </source>
</evidence>
<name>A0A4Q1CFN7_9BACT</name>
<evidence type="ECO:0000313" key="2">
    <source>
        <dbReference type="EMBL" id="RXK58832.1"/>
    </source>
</evidence>